<evidence type="ECO:0000256" key="3">
    <source>
        <dbReference type="ARBA" id="ARBA00022448"/>
    </source>
</evidence>
<keyword evidence="5" id="KW-0256">Endoplasmic reticulum</keyword>
<dbReference type="GO" id="GO:0015031">
    <property type="term" value="P:protein transport"/>
    <property type="evidence" value="ECO:0007669"/>
    <property type="project" value="UniProtKB-KW"/>
</dbReference>
<evidence type="ECO:0000256" key="4">
    <source>
        <dbReference type="ARBA" id="ARBA00022692"/>
    </source>
</evidence>
<evidence type="ECO:0008006" key="14">
    <source>
        <dbReference type="Google" id="ProtNLM"/>
    </source>
</evidence>
<evidence type="ECO:0000256" key="11">
    <source>
        <dbReference type="SAM" id="Phobius"/>
    </source>
</evidence>
<evidence type="ECO:0000256" key="2">
    <source>
        <dbReference type="ARBA" id="ARBA00010120"/>
    </source>
</evidence>
<dbReference type="PANTHER" id="PTHR10585">
    <property type="entry name" value="ER LUMEN PROTEIN RETAINING RECEPTOR"/>
    <property type="match status" value="1"/>
</dbReference>
<dbReference type="GeneID" id="112278933"/>
<gene>
    <name evidence="12" type="primary">LOC112278933</name>
</gene>
<keyword evidence="6" id="KW-0931">ER-Golgi transport</keyword>
<dbReference type="Proteomes" id="UP000006727">
    <property type="component" value="Chromosome 2"/>
</dbReference>
<keyword evidence="7" id="KW-0653">Protein transport</keyword>
<dbReference type="AlphaFoldDB" id="A0A7I4FK72"/>
<keyword evidence="13" id="KW-1185">Reference proteome</keyword>
<evidence type="ECO:0000313" key="13">
    <source>
        <dbReference type="Proteomes" id="UP000006727"/>
    </source>
</evidence>
<dbReference type="InParanoid" id="A0A7I4FK72"/>
<evidence type="ECO:0000256" key="8">
    <source>
        <dbReference type="ARBA" id="ARBA00022989"/>
    </source>
</evidence>
<sequence>MGLVSKRKRLHRNPVEWAEKQYARGKFVMSAIALLWFMNLVYYDVNKIKIAAELVRIVGLGCLVHKIGTEESCGGLSFKSQMITAMSLFARLYCSSVMQQDVYVFMDFMTLVVTLWVLCKLQFRLRSTYSKDLDQFPLLYLLGPCVLLSIISYPKTGYPVLHRMLWAFGVYLETVQIIPQLNLMQSIRVIEPHTAHYVFALGVSNLLNCIHFVIRMVEGNKHLFKIIGPGTWAGVTLVSKLLSFLMLGDFSFYYIKSLIDGQRLVRLPV</sequence>
<evidence type="ECO:0000256" key="7">
    <source>
        <dbReference type="ARBA" id="ARBA00022927"/>
    </source>
</evidence>
<evidence type="ECO:0000256" key="6">
    <source>
        <dbReference type="ARBA" id="ARBA00022892"/>
    </source>
</evidence>
<name>A0A7I4FK72_PHYPA</name>
<feature type="transmembrane region" description="Helical" evidence="11">
    <location>
        <begin position="165"/>
        <end position="183"/>
    </location>
</feature>
<feature type="transmembrane region" description="Helical" evidence="11">
    <location>
        <begin position="135"/>
        <end position="153"/>
    </location>
</feature>
<dbReference type="GO" id="GO:0006621">
    <property type="term" value="P:protein retention in ER lumen"/>
    <property type="evidence" value="ECO:0007669"/>
    <property type="project" value="InterPro"/>
</dbReference>
<dbReference type="Pfam" id="PF00810">
    <property type="entry name" value="ER_lumen_recept"/>
    <property type="match status" value="1"/>
</dbReference>
<evidence type="ECO:0000256" key="9">
    <source>
        <dbReference type="ARBA" id="ARBA00023136"/>
    </source>
</evidence>
<feature type="transmembrane region" description="Helical" evidence="11">
    <location>
        <begin position="102"/>
        <end position="123"/>
    </location>
</feature>
<dbReference type="GO" id="GO:0005789">
    <property type="term" value="C:endoplasmic reticulum membrane"/>
    <property type="evidence" value="ECO:0007669"/>
    <property type="project" value="UniProtKB-SubCell"/>
</dbReference>
<feature type="transmembrane region" description="Helical" evidence="11">
    <location>
        <begin position="234"/>
        <end position="255"/>
    </location>
</feature>
<keyword evidence="3" id="KW-0813">Transport</keyword>
<reference evidence="12 13" key="1">
    <citation type="journal article" date="2008" name="Science">
        <title>The Physcomitrella genome reveals evolutionary insights into the conquest of land by plants.</title>
        <authorList>
            <person name="Rensing S."/>
            <person name="Lang D."/>
            <person name="Zimmer A."/>
            <person name="Terry A."/>
            <person name="Salamov A."/>
            <person name="Shapiro H."/>
            <person name="Nishiyama T."/>
            <person name="Perroud P.-F."/>
            <person name="Lindquist E."/>
            <person name="Kamisugi Y."/>
            <person name="Tanahashi T."/>
            <person name="Sakakibara K."/>
            <person name="Fujita T."/>
            <person name="Oishi K."/>
            <person name="Shin-I T."/>
            <person name="Kuroki Y."/>
            <person name="Toyoda A."/>
            <person name="Suzuki Y."/>
            <person name="Hashimoto A."/>
            <person name="Yamaguchi K."/>
            <person name="Sugano A."/>
            <person name="Kohara Y."/>
            <person name="Fujiyama A."/>
            <person name="Anterola A."/>
            <person name="Aoki S."/>
            <person name="Ashton N."/>
            <person name="Barbazuk W.B."/>
            <person name="Barker E."/>
            <person name="Bennetzen J."/>
            <person name="Bezanilla M."/>
            <person name="Blankenship R."/>
            <person name="Cho S.H."/>
            <person name="Dutcher S."/>
            <person name="Estelle M."/>
            <person name="Fawcett J.A."/>
            <person name="Gundlach H."/>
            <person name="Hanada K."/>
            <person name="Heyl A."/>
            <person name="Hicks K.A."/>
            <person name="Hugh J."/>
            <person name="Lohr M."/>
            <person name="Mayer K."/>
            <person name="Melkozernov A."/>
            <person name="Murata T."/>
            <person name="Nelson D."/>
            <person name="Pils B."/>
            <person name="Prigge M."/>
            <person name="Reiss B."/>
            <person name="Renner T."/>
            <person name="Rombauts S."/>
            <person name="Rushton P."/>
            <person name="Sanderfoot A."/>
            <person name="Schween G."/>
            <person name="Shiu S.-H."/>
            <person name="Stueber K."/>
            <person name="Theodoulou F.L."/>
            <person name="Tu H."/>
            <person name="Van de Peer Y."/>
            <person name="Verrier P.J."/>
            <person name="Waters E."/>
            <person name="Wood A."/>
            <person name="Yang L."/>
            <person name="Cove D."/>
            <person name="Cuming A."/>
            <person name="Hasebe M."/>
            <person name="Lucas S."/>
            <person name="Mishler D.B."/>
            <person name="Reski R."/>
            <person name="Grigoriev I."/>
            <person name="Quatrano R.S."/>
            <person name="Boore J.L."/>
        </authorList>
    </citation>
    <scope>NUCLEOTIDE SEQUENCE [LARGE SCALE GENOMIC DNA]</scope>
    <source>
        <strain evidence="12 13">cv. Gransden 2004</strain>
    </source>
</reference>
<proteinExistence type="inferred from homology"/>
<dbReference type="GO" id="GO:0016192">
    <property type="term" value="P:vesicle-mediated transport"/>
    <property type="evidence" value="ECO:0007669"/>
    <property type="project" value="UniProtKB-KW"/>
</dbReference>
<keyword evidence="4 11" id="KW-0812">Transmembrane</keyword>
<keyword evidence="10" id="KW-0675">Receptor</keyword>
<reference evidence="12" key="3">
    <citation type="submission" date="2020-12" db="UniProtKB">
        <authorList>
            <consortium name="EnsemblPlants"/>
        </authorList>
    </citation>
    <scope>IDENTIFICATION</scope>
</reference>
<evidence type="ECO:0000256" key="5">
    <source>
        <dbReference type="ARBA" id="ARBA00022824"/>
    </source>
</evidence>
<keyword evidence="9 11" id="KW-0472">Membrane</keyword>
<dbReference type="Gramene" id="Pp3c2_19580V3.3">
    <property type="protein sequence ID" value="Pp3c2_19580V3.3"/>
    <property type="gene ID" value="Pp3c2_19580"/>
</dbReference>
<feature type="transmembrane region" description="Helical" evidence="11">
    <location>
        <begin position="27"/>
        <end position="45"/>
    </location>
</feature>
<dbReference type="OrthoDB" id="7694678at2759"/>
<protein>
    <recommendedName>
        <fullName evidence="14">ER lumen protein-retaining receptor</fullName>
    </recommendedName>
</protein>
<accession>A0A7I4FK72</accession>
<evidence type="ECO:0000256" key="10">
    <source>
        <dbReference type="ARBA" id="ARBA00023170"/>
    </source>
</evidence>
<evidence type="ECO:0000256" key="1">
    <source>
        <dbReference type="ARBA" id="ARBA00004477"/>
    </source>
</evidence>
<reference evidence="12 13" key="2">
    <citation type="journal article" date="2018" name="Plant J.">
        <title>The Physcomitrella patens chromosome-scale assembly reveals moss genome structure and evolution.</title>
        <authorList>
            <person name="Lang D."/>
            <person name="Ullrich K.K."/>
            <person name="Murat F."/>
            <person name="Fuchs J."/>
            <person name="Jenkins J."/>
            <person name="Haas F.B."/>
            <person name="Piednoel M."/>
            <person name="Gundlach H."/>
            <person name="Van Bel M."/>
            <person name="Meyberg R."/>
            <person name="Vives C."/>
            <person name="Morata J."/>
            <person name="Symeonidi A."/>
            <person name="Hiss M."/>
            <person name="Muchero W."/>
            <person name="Kamisugi Y."/>
            <person name="Saleh O."/>
            <person name="Blanc G."/>
            <person name="Decker E.L."/>
            <person name="van Gessel N."/>
            <person name="Grimwood J."/>
            <person name="Hayes R.D."/>
            <person name="Graham S.W."/>
            <person name="Gunter L.E."/>
            <person name="McDaniel S.F."/>
            <person name="Hoernstein S.N.W."/>
            <person name="Larsson A."/>
            <person name="Li F.W."/>
            <person name="Perroud P.F."/>
            <person name="Phillips J."/>
            <person name="Ranjan P."/>
            <person name="Rokshar D.S."/>
            <person name="Rothfels C.J."/>
            <person name="Schneider L."/>
            <person name="Shu S."/>
            <person name="Stevenson D.W."/>
            <person name="Thummler F."/>
            <person name="Tillich M."/>
            <person name="Villarreal Aguilar J.C."/>
            <person name="Widiez T."/>
            <person name="Wong G.K."/>
            <person name="Wymore A."/>
            <person name="Zhang Y."/>
            <person name="Zimmer A.D."/>
            <person name="Quatrano R.S."/>
            <person name="Mayer K.F.X."/>
            <person name="Goodstein D."/>
            <person name="Casacuberta J.M."/>
            <person name="Vandepoele K."/>
            <person name="Reski R."/>
            <person name="Cuming A.C."/>
            <person name="Tuskan G.A."/>
            <person name="Maumus F."/>
            <person name="Salse J."/>
            <person name="Schmutz J."/>
            <person name="Rensing S.A."/>
        </authorList>
    </citation>
    <scope>NUCLEOTIDE SEQUENCE [LARGE SCALE GENOMIC DNA]</scope>
    <source>
        <strain evidence="12 13">cv. Gransden 2004</strain>
    </source>
</reference>
<dbReference type="GO" id="GO:0046923">
    <property type="term" value="F:ER retention sequence binding"/>
    <property type="evidence" value="ECO:0007669"/>
    <property type="project" value="InterPro"/>
</dbReference>
<comment type="subcellular location">
    <subcellularLocation>
        <location evidence="1">Endoplasmic reticulum membrane</location>
        <topology evidence="1">Multi-pass membrane protein</topology>
    </subcellularLocation>
</comment>
<evidence type="ECO:0000313" key="12">
    <source>
        <dbReference type="EnsemblPlants" id="Pp3c2_19580V3.3"/>
    </source>
</evidence>
<comment type="similarity">
    <text evidence="2">Belongs to the ERD2 family.</text>
</comment>
<dbReference type="EMBL" id="ABEU02000002">
    <property type="status" value="NOT_ANNOTATED_CDS"/>
    <property type="molecule type" value="Genomic_DNA"/>
</dbReference>
<dbReference type="EnsemblPlants" id="Pp3c2_19580V3.3">
    <property type="protein sequence ID" value="Pp3c2_19580V3.3"/>
    <property type="gene ID" value="Pp3c2_19580"/>
</dbReference>
<dbReference type="InterPro" id="IPR000133">
    <property type="entry name" value="ER_ret_rcpt"/>
</dbReference>
<keyword evidence="8 11" id="KW-1133">Transmembrane helix</keyword>
<feature type="transmembrane region" description="Helical" evidence="11">
    <location>
        <begin position="195"/>
        <end position="214"/>
    </location>
</feature>
<organism evidence="12 13">
    <name type="scientific">Physcomitrium patens</name>
    <name type="common">Spreading-leaved earth moss</name>
    <name type="synonym">Physcomitrella patens</name>
    <dbReference type="NCBI Taxonomy" id="3218"/>
    <lineage>
        <taxon>Eukaryota</taxon>
        <taxon>Viridiplantae</taxon>
        <taxon>Streptophyta</taxon>
        <taxon>Embryophyta</taxon>
        <taxon>Bryophyta</taxon>
        <taxon>Bryophytina</taxon>
        <taxon>Bryopsida</taxon>
        <taxon>Funariidae</taxon>
        <taxon>Funariales</taxon>
        <taxon>Funariaceae</taxon>
        <taxon>Physcomitrium</taxon>
    </lineage>
</organism>
<dbReference type="KEGG" id="ppp:112278933"/>
<dbReference type="PRINTS" id="PR00660">
    <property type="entry name" value="ERLUMENR"/>
</dbReference>
<dbReference type="RefSeq" id="XP_024368627.1">
    <property type="nucleotide sequence ID" value="XM_024512859.2"/>
</dbReference>